<dbReference type="SUPFAM" id="SSF56436">
    <property type="entry name" value="C-type lectin-like"/>
    <property type="match status" value="1"/>
</dbReference>
<dbReference type="PANTHER" id="PTHR23150">
    <property type="entry name" value="SULFATASE MODIFYING FACTOR 1, 2"/>
    <property type="match status" value="1"/>
</dbReference>
<dbReference type="GO" id="GO:0120147">
    <property type="term" value="F:formylglycine-generating oxidase activity"/>
    <property type="evidence" value="ECO:0007669"/>
    <property type="project" value="TreeGrafter"/>
</dbReference>
<evidence type="ECO:0000259" key="2">
    <source>
        <dbReference type="Pfam" id="PF03781"/>
    </source>
</evidence>
<reference evidence="3 4" key="1">
    <citation type="submission" date="2020-08" db="EMBL/GenBank/DDBJ databases">
        <title>Sequencing the genomes of 1000 actinobacteria strains.</title>
        <authorList>
            <person name="Klenk H.-P."/>
        </authorList>
    </citation>
    <scope>NUCLEOTIDE SEQUENCE [LARGE SCALE GENOMIC DNA]</scope>
    <source>
        <strain evidence="3 4">DSM 45582</strain>
    </source>
</reference>
<evidence type="ECO:0000256" key="1">
    <source>
        <dbReference type="SAM" id="MobiDB-lite"/>
    </source>
</evidence>
<dbReference type="InterPro" id="IPR042095">
    <property type="entry name" value="SUMF_sf"/>
</dbReference>
<comment type="caution">
    <text evidence="3">The sequence shown here is derived from an EMBL/GenBank/DDBJ whole genome shotgun (WGS) entry which is preliminary data.</text>
</comment>
<dbReference type="PANTHER" id="PTHR23150:SF19">
    <property type="entry name" value="FORMYLGLYCINE-GENERATING ENZYME"/>
    <property type="match status" value="1"/>
</dbReference>
<feature type="domain" description="Sulfatase-modifying factor enzyme-like" evidence="2">
    <location>
        <begin position="42"/>
        <end position="319"/>
    </location>
</feature>
<dbReference type="InterPro" id="IPR005532">
    <property type="entry name" value="SUMF_dom"/>
</dbReference>
<dbReference type="InterPro" id="IPR051043">
    <property type="entry name" value="Sulfatase_Mod_Factor_Kinase"/>
</dbReference>
<accession>A0A840NC48</accession>
<dbReference type="Pfam" id="PF03781">
    <property type="entry name" value="FGE-sulfatase"/>
    <property type="match status" value="1"/>
</dbReference>
<sequence>MNDADRSTVDEHDGCCAPGRTRSEADAPPDVPAPAATAPDRRWIALDGGAFLMGTTDADGFPQDGEGPVREIRVSPFDIGPLAVTNAEFAEFAADTGFVTDAERFGWSYVFAAFLPAALRRSAPRPEQTPWWCGVEGATWRSPEGPGSDVGDRADHPVVHVSWNDADAYCRWAGGRLPTEAEWEFAARGGLEQRRYPWGDELTPDGEHRCNIWQGMFPAKNTVEDGFRGTAPADSFPANGFGLHNVAGNVWEWCADRWGTEHVAAGSTDPQGPPDGDSRVMRGGSYLCHESYCNRYRVAARTANTPDSSVGNLGFRCVRPR</sequence>
<dbReference type="RefSeq" id="WP_425503544.1">
    <property type="nucleotide sequence ID" value="NZ_JACHIV010000001.1"/>
</dbReference>
<dbReference type="Proteomes" id="UP000580474">
    <property type="component" value="Unassembled WGS sequence"/>
</dbReference>
<protein>
    <submittedName>
        <fullName evidence="3">Formylglycine-generating enzyme required for sulfatase activity</fullName>
    </submittedName>
</protein>
<feature type="region of interest" description="Disordered" evidence="1">
    <location>
        <begin position="1"/>
        <end position="37"/>
    </location>
</feature>
<proteinExistence type="predicted"/>
<gene>
    <name evidence="3" type="ORF">BJ969_002272</name>
</gene>
<organism evidence="3 4">
    <name type="scientific">Saccharopolyspora gloriosae</name>
    <dbReference type="NCBI Taxonomy" id="455344"/>
    <lineage>
        <taxon>Bacteria</taxon>
        <taxon>Bacillati</taxon>
        <taxon>Actinomycetota</taxon>
        <taxon>Actinomycetes</taxon>
        <taxon>Pseudonocardiales</taxon>
        <taxon>Pseudonocardiaceae</taxon>
        <taxon>Saccharopolyspora</taxon>
    </lineage>
</organism>
<dbReference type="EMBL" id="JACHIV010000001">
    <property type="protein sequence ID" value="MBB5069184.1"/>
    <property type="molecule type" value="Genomic_DNA"/>
</dbReference>
<evidence type="ECO:0000313" key="4">
    <source>
        <dbReference type="Proteomes" id="UP000580474"/>
    </source>
</evidence>
<evidence type="ECO:0000313" key="3">
    <source>
        <dbReference type="EMBL" id="MBB5069184.1"/>
    </source>
</evidence>
<dbReference type="AlphaFoldDB" id="A0A840NC48"/>
<keyword evidence="4" id="KW-1185">Reference proteome</keyword>
<feature type="compositionally biased region" description="Basic and acidic residues" evidence="1">
    <location>
        <begin position="1"/>
        <end position="14"/>
    </location>
</feature>
<dbReference type="InterPro" id="IPR016187">
    <property type="entry name" value="CTDL_fold"/>
</dbReference>
<name>A0A840NC48_9PSEU</name>
<dbReference type="Gene3D" id="3.90.1580.10">
    <property type="entry name" value="paralog of FGE (formylglycine-generating enzyme)"/>
    <property type="match status" value="1"/>
</dbReference>